<dbReference type="NCBIfam" id="TIGR00682">
    <property type="entry name" value="lpxK"/>
    <property type="match status" value="1"/>
</dbReference>
<dbReference type="InterPro" id="IPR027417">
    <property type="entry name" value="P-loop_NTPase"/>
</dbReference>
<evidence type="ECO:0000256" key="8">
    <source>
        <dbReference type="ARBA" id="ARBA00022741"/>
    </source>
</evidence>
<evidence type="ECO:0000256" key="5">
    <source>
        <dbReference type="ARBA" id="ARBA00022516"/>
    </source>
</evidence>
<dbReference type="SUPFAM" id="SSF52540">
    <property type="entry name" value="P-loop containing nucleoside triphosphate hydrolases"/>
    <property type="match status" value="1"/>
</dbReference>
<dbReference type="EMBL" id="JADKFW010000010">
    <property type="protein sequence ID" value="MBK9718571.1"/>
    <property type="molecule type" value="Genomic_DNA"/>
</dbReference>
<dbReference type="GO" id="GO:0009244">
    <property type="term" value="P:lipopolysaccharide core region biosynthetic process"/>
    <property type="evidence" value="ECO:0007669"/>
    <property type="project" value="TreeGrafter"/>
</dbReference>
<dbReference type="Pfam" id="PF02606">
    <property type="entry name" value="LpxK"/>
    <property type="match status" value="1"/>
</dbReference>
<evidence type="ECO:0000256" key="11">
    <source>
        <dbReference type="ARBA" id="ARBA00023098"/>
    </source>
</evidence>
<keyword evidence="8 13" id="KW-0547">Nucleotide-binding</keyword>
<dbReference type="PANTHER" id="PTHR42724:SF1">
    <property type="entry name" value="TETRAACYLDISACCHARIDE 4'-KINASE, MITOCHONDRIAL-RELATED"/>
    <property type="match status" value="1"/>
</dbReference>
<keyword evidence="9 13" id="KW-0418">Kinase</keyword>
<protein>
    <recommendedName>
        <fullName evidence="4 13">Tetraacyldisaccharide 4'-kinase</fullName>
        <ecNumber evidence="3 13">2.7.1.130</ecNumber>
    </recommendedName>
    <alternativeName>
        <fullName evidence="12 13">Lipid A 4'-kinase</fullName>
    </alternativeName>
</protein>
<dbReference type="GO" id="GO:0005524">
    <property type="term" value="F:ATP binding"/>
    <property type="evidence" value="ECO:0007669"/>
    <property type="project" value="UniProtKB-UniRule"/>
</dbReference>
<keyword evidence="11 13" id="KW-0443">Lipid metabolism</keyword>
<comment type="pathway">
    <text evidence="2 13">Glycolipid biosynthesis; lipid IV(A) biosynthesis; lipid IV(A) from (3R)-3-hydroxytetradecanoyl-[acyl-carrier-protein] and UDP-N-acetyl-alpha-D-glucosamine: step 6/6.</text>
</comment>
<evidence type="ECO:0000313" key="15">
    <source>
        <dbReference type="Proteomes" id="UP000808349"/>
    </source>
</evidence>
<accession>A0A9D7XFE2</accession>
<dbReference type="GO" id="GO:0005886">
    <property type="term" value="C:plasma membrane"/>
    <property type="evidence" value="ECO:0007669"/>
    <property type="project" value="TreeGrafter"/>
</dbReference>
<evidence type="ECO:0000256" key="10">
    <source>
        <dbReference type="ARBA" id="ARBA00022840"/>
    </source>
</evidence>
<comment type="caution">
    <text evidence="14">The sequence shown here is derived from an EMBL/GenBank/DDBJ whole genome shotgun (WGS) entry which is preliminary data.</text>
</comment>
<evidence type="ECO:0000313" key="14">
    <source>
        <dbReference type="EMBL" id="MBK9718571.1"/>
    </source>
</evidence>
<keyword evidence="5 13" id="KW-0444">Lipid biosynthesis</keyword>
<evidence type="ECO:0000256" key="3">
    <source>
        <dbReference type="ARBA" id="ARBA00012071"/>
    </source>
</evidence>
<evidence type="ECO:0000256" key="7">
    <source>
        <dbReference type="ARBA" id="ARBA00022679"/>
    </source>
</evidence>
<gene>
    <name evidence="13 14" type="primary">lpxK</name>
    <name evidence="14" type="ORF">IPO85_13870</name>
</gene>
<dbReference type="EC" id="2.7.1.130" evidence="3 13"/>
<dbReference type="AlphaFoldDB" id="A0A9D7XFE2"/>
<dbReference type="GO" id="GO:0009029">
    <property type="term" value="F:lipid-A 4'-kinase activity"/>
    <property type="evidence" value="ECO:0007669"/>
    <property type="project" value="UniProtKB-UniRule"/>
</dbReference>
<evidence type="ECO:0000256" key="9">
    <source>
        <dbReference type="ARBA" id="ARBA00022777"/>
    </source>
</evidence>
<evidence type="ECO:0000256" key="6">
    <source>
        <dbReference type="ARBA" id="ARBA00022556"/>
    </source>
</evidence>
<comment type="catalytic activity">
    <reaction evidence="13">
        <text>a lipid A disaccharide + ATP = a lipid IVA + ADP + H(+)</text>
        <dbReference type="Rhea" id="RHEA:67840"/>
        <dbReference type="ChEBI" id="CHEBI:15378"/>
        <dbReference type="ChEBI" id="CHEBI:30616"/>
        <dbReference type="ChEBI" id="CHEBI:176343"/>
        <dbReference type="ChEBI" id="CHEBI:176425"/>
        <dbReference type="ChEBI" id="CHEBI:456216"/>
        <dbReference type="EC" id="2.7.1.130"/>
    </reaction>
</comment>
<keyword evidence="10 13" id="KW-0067">ATP-binding</keyword>
<dbReference type="PANTHER" id="PTHR42724">
    <property type="entry name" value="TETRAACYLDISACCHARIDE 4'-KINASE"/>
    <property type="match status" value="1"/>
</dbReference>
<evidence type="ECO:0000256" key="2">
    <source>
        <dbReference type="ARBA" id="ARBA00004870"/>
    </source>
</evidence>
<name>A0A9D7XFE2_9BACT</name>
<dbReference type="InterPro" id="IPR003758">
    <property type="entry name" value="LpxK"/>
</dbReference>
<proteinExistence type="inferred from homology"/>
<dbReference type="GO" id="GO:0009245">
    <property type="term" value="P:lipid A biosynthetic process"/>
    <property type="evidence" value="ECO:0007669"/>
    <property type="project" value="UniProtKB-UniRule"/>
</dbReference>
<sequence length="351" mass="40544">MNKVTAFFLAPFSFLYGIGVSFYQSLFQSGLLKSIKFNIPVISIGNLSVGGTGKSPHIEYLIRLLEAYMPVGVLSRGYKRKTVGHILLNLSHTVVDVGDEPVQIKRKFPHVPFAVNKNRSTGIPKLLSQHPEIKVILLDDAFQHLEVTPSLSILLTEYAHPYSEDYLLPGGRLREWRYGARRADIVIVTKCPHSPTPDEEFIWRKKLRLQERQQLFFTGIKYLQPYNIFNREQVYLLNPSLHIFLISAIAQSDYLTDFIRPQVGALTEFIYEDHHYFDEVELSVIIQKYIAISHSNKMILTTEKDATRLMLHSSLFEKHQIVIYAMPIEIECFDKIRFDSWIKNNLLAFKV</sequence>
<comment type="function">
    <text evidence="1 13">Transfers the gamma-phosphate of ATP to the 4'-position of a tetraacyldisaccharide 1-phosphate intermediate (termed DS-1-P) to form tetraacyldisaccharide 1,4'-bis-phosphate (lipid IVA).</text>
</comment>
<dbReference type="HAMAP" id="MF_00409">
    <property type="entry name" value="LpxK"/>
    <property type="match status" value="1"/>
</dbReference>
<organism evidence="14 15">
    <name type="scientific">Candidatus Defluviibacterium haderslevense</name>
    <dbReference type="NCBI Taxonomy" id="2981993"/>
    <lineage>
        <taxon>Bacteria</taxon>
        <taxon>Pseudomonadati</taxon>
        <taxon>Bacteroidota</taxon>
        <taxon>Saprospiria</taxon>
        <taxon>Saprospirales</taxon>
        <taxon>Saprospiraceae</taxon>
        <taxon>Candidatus Defluviibacterium</taxon>
    </lineage>
</organism>
<keyword evidence="7 13" id="KW-0808">Transferase</keyword>
<evidence type="ECO:0000256" key="13">
    <source>
        <dbReference type="HAMAP-Rule" id="MF_00409"/>
    </source>
</evidence>
<evidence type="ECO:0000256" key="4">
    <source>
        <dbReference type="ARBA" id="ARBA00016436"/>
    </source>
</evidence>
<reference evidence="14 15" key="1">
    <citation type="submission" date="2020-10" db="EMBL/GenBank/DDBJ databases">
        <title>Connecting structure to function with the recovery of over 1000 high-quality activated sludge metagenome-assembled genomes encoding full-length rRNA genes using long-read sequencing.</title>
        <authorList>
            <person name="Singleton C.M."/>
            <person name="Petriglieri F."/>
            <person name="Kristensen J.M."/>
            <person name="Kirkegaard R.H."/>
            <person name="Michaelsen T.Y."/>
            <person name="Andersen M.H."/>
            <person name="Karst S.M."/>
            <person name="Dueholm M.S."/>
            <person name="Nielsen P.H."/>
            <person name="Albertsen M."/>
        </authorList>
    </citation>
    <scope>NUCLEOTIDE SEQUENCE [LARGE SCALE GENOMIC DNA]</scope>
    <source>
        <strain evidence="14">Ribe_18-Q3-R11-54_BAT3C.373</strain>
    </source>
</reference>
<keyword evidence="6 13" id="KW-0441">Lipid A biosynthesis</keyword>
<comment type="similarity">
    <text evidence="13">Belongs to the LpxK family.</text>
</comment>
<comment type="caution">
    <text evidence="13">Lacks conserved residue(s) required for the propagation of feature annotation.</text>
</comment>
<evidence type="ECO:0000256" key="12">
    <source>
        <dbReference type="ARBA" id="ARBA00029757"/>
    </source>
</evidence>
<dbReference type="Proteomes" id="UP000808349">
    <property type="component" value="Unassembled WGS sequence"/>
</dbReference>
<evidence type="ECO:0000256" key="1">
    <source>
        <dbReference type="ARBA" id="ARBA00002274"/>
    </source>
</evidence>